<comment type="subcellular location">
    <subcellularLocation>
        <location evidence="1">Cell inner membrane</location>
        <topology evidence="1">Multi-pass membrane protein</topology>
    </subcellularLocation>
</comment>
<keyword evidence="4" id="KW-0997">Cell inner membrane</keyword>
<reference evidence="11 13" key="2">
    <citation type="submission" date="2018-04" db="EMBL/GenBank/DDBJ databases">
        <title>Genomic Encyclopedia of Type Strains, Phase IV (KMG-IV): sequencing the most valuable type-strain genomes for metagenomic binning, comparative biology and taxonomic classification.</title>
        <authorList>
            <person name="Goeker M."/>
        </authorList>
    </citation>
    <scope>NUCLEOTIDE SEQUENCE [LARGE SCALE GENOMIC DNA]</scope>
    <source>
        <strain evidence="11 13">DSM 28688</strain>
    </source>
</reference>
<protein>
    <recommendedName>
        <fullName evidence="14">YeeE/YedE family protein</fullName>
    </recommendedName>
</protein>
<feature type="transmembrane region" description="Helical" evidence="9">
    <location>
        <begin position="90"/>
        <end position="110"/>
    </location>
</feature>
<evidence type="ECO:0008006" key="14">
    <source>
        <dbReference type="Google" id="ProtNLM"/>
    </source>
</evidence>
<feature type="transmembrane region" description="Helical" evidence="9">
    <location>
        <begin position="49"/>
        <end position="70"/>
    </location>
</feature>
<reference evidence="10 12" key="1">
    <citation type="submission" date="2017-07" db="EMBL/GenBank/DDBJ databases">
        <title>Tamlnaduibacter salinus (Mi-7) genome sequencing.</title>
        <authorList>
            <person name="Verma A."/>
            <person name="Krishnamurthi S."/>
        </authorList>
    </citation>
    <scope>NUCLEOTIDE SEQUENCE [LARGE SCALE GENOMIC DNA]</scope>
    <source>
        <strain evidence="10 12">Mi-7</strain>
    </source>
</reference>
<keyword evidence="5 9" id="KW-0812">Transmembrane</keyword>
<keyword evidence="6 9" id="KW-1133">Transmembrane helix</keyword>
<keyword evidence="12" id="KW-1185">Reference proteome</keyword>
<dbReference type="Proteomes" id="UP000245887">
    <property type="component" value="Unassembled WGS sequence"/>
</dbReference>
<keyword evidence="7 9" id="KW-0472">Membrane</keyword>
<comment type="similarity">
    <text evidence="8">Belongs to the TsuA/YedE (TC 9.B.102) family.</text>
</comment>
<dbReference type="GO" id="GO:0005886">
    <property type="term" value="C:plasma membrane"/>
    <property type="evidence" value="ECO:0007669"/>
    <property type="project" value="UniProtKB-SubCell"/>
</dbReference>
<evidence type="ECO:0000313" key="12">
    <source>
        <dbReference type="Proteomes" id="UP000218332"/>
    </source>
</evidence>
<sequence>MDWGSALQGLLGGVLIGASASWLMAALGRVAGISGIVSGLLFDRPTGDTAWRLTFLLGLVSGPVLLLLLGEGGNVAGQPDAVVGPPVGGAGLMLAAGALVGFGTGIGSGCTSGHGVCGLSRLSVRSLMATVTFLVAGMVTVYVSRHLMGVGA</sequence>
<dbReference type="RefSeq" id="WP_095610404.1">
    <property type="nucleotide sequence ID" value="NZ_NMPM01000020.1"/>
</dbReference>
<dbReference type="EMBL" id="NMPM01000020">
    <property type="protein sequence ID" value="PAV26601.1"/>
    <property type="molecule type" value="Genomic_DNA"/>
</dbReference>
<feature type="transmembrane region" description="Helical" evidence="9">
    <location>
        <begin position="20"/>
        <end position="42"/>
    </location>
</feature>
<evidence type="ECO:0000256" key="5">
    <source>
        <dbReference type="ARBA" id="ARBA00022692"/>
    </source>
</evidence>
<keyword evidence="3" id="KW-1003">Cell membrane</keyword>
<dbReference type="Proteomes" id="UP000218332">
    <property type="component" value="Unassembled WGS sequence"/>
</dbReference>
<dbReference type="PANTHER" id="PTHR30574">
    <property type="entry name" value="INNER MEMBRANE PROTEIN YEDE"/>
    <property type="match status" value="1"/>
</dbReference>
<dbReference type="EMBL" id="QEKQ01000006">
    <property type="protein sequence ID" value="PVY75855.1"/>
    <property type="molecule type" value="Genomic_DNA"/>
</dbReference>
<evidence type="ECO:0000256" key="6">
    <source>
        <dbReference type="ARBA" id="ARBA00022989"/>
    </source>
</evidence>
<evidence type="ECO:0000313" key="10">
    <source>
        <dbReference type="EMBL" id="PAV26601.1"/>
    </source>
</evidence>
<evidence type="ECO:0000256" key="4">
    <source>
        <dbReference type="ARBA" id="ARBA00022519"/>
    </source>
</evidence>
<accession>A0A2A2I3K2</accession>
<name>A0A2A2I3K2_9GAMM</name>
<gene>
    <name evidence="11" type="ORF">C8D92_106115</name>
    <name evidence="10" type="ORF">CF392_05180</name>
</gene>
<dbReference type="AlphaFoldDB" id="A0A2A2I3K2"/>
<evidence type="ECO:0000313" key="11">
    <source>
        <dbReference type="EMBL" id="PVY75855.1"/>
    </source>
</evidence>
<keyword evidence="2" id="KW-0813">Transport</keyword>
<dbReference type="InterPro" id="IPR007272">
    <property type="entry name" value="Sulf_transp_TsuA/YedE"/>
</dbReference>
<feature type="transmembrane region" description="Helical" evidence="9">
    <location>
        <begin position="122"/>
        <end position="143"/>
    </location>
</feature>
<evidence type="ECO:0000256" key="7">
    <source>
        <dbReference type="ARBA" id="ARBA00023136"/>
    </source>
</evidence>
<organism evidence="10 12">
    <name type="scientific">Tamilnaduibacter salinus</name>
    <dbReference type="NCBI Taxonomy" id="1484056"/>
    <lineage>
        <taxon>Bacteria</taxon>
        <taxon>Pseudomonadati</taxon>
        <taxon>Pseudomonadota</taxon>
        <taxon>Gammaproteobacteria</taxon>
        <taxon>Pseudomonadales</taxon>
        <taxon>Marinobacteraceae</taxon>
        <taxon>Tamilnaduibacter</taxon>
    </lineage>
</organism>
<evidence type="ECO:0000256" key="9">
    <source>
        <dbReference type="SAM" id="Phobius"/>
    </source>
</evidence>
<evidence type="ECO:0000256" key="3">
    <source>
        <dbReference type="ARBA" id="ARBA00022475"/>
    </source>
</evidence>
<dbReference type="OrthoDB" id="9814020at2"/>
<evidence type="ECO:0000313" key="13">
    <source>
        <dbReference type="Proteomes" id="UP000245887"/>
    </source>
</evidence>
<comment type="caution">
    <text evidence="10">The sequence shown here is derived from an EMBL/GenBank/DDBJ whole genome shotgun (WGS) entry which is preliminary data.</text>
</comment>
<dbReference type="PANTHER" id="PTHR30574:SF1">
    <property type="entry name" value="SULPHUR TRANSPORT DOMAIN-CONTAINING PROTEIN"/>
    <property type="match status" value="1"/>
</dbReference>
<evidence type="ECO:0000256" key="8">
    <source>
        <dbReference type="ARBA" id="ARBA00035655"/>
    </source>
</evidence>
<evidence type="ECO:0000256" key="1">
    <source>
        <dbReference type="ARBA" id="ARBA00004429"/>
    </source>
</evidence>
<proteinExistence type="inferred from homology"/>
<evidence type="ECO:0000256" key="2">
    <source>
        <dbReference type="ARBA" id="ARBA00022448"/>
    </source>
</evidence>